<feature type="compositionally biased region" description="Acidic residues" evidence="1">
    <location>
        <begin position="909"/>
        <end position="937"/>
    </location>
</feature>
<name>A0A1Z5JM48_FISSO</name>
<accession>A0A1Z5JM48</accession>
<dbReference type="InParanoid" id="A0A1Z5JM48"/>
<sequence length="954" mass="107475">MDDDSVQILEEEPALRVRSDSEEIEYEERKQRRRKIRRAARRAKGYPSFLTLLTMNYNAGDQDTQENVLDPYLIPSTVKIEPVISSQANQIEQPKRLRIDVNAKLGLKEGVAIKVDDSIMIDVHPDAIPSALASHRDEGWYEGVISMAMPDDSFYLSPLQTWTRRQFEFFSATVEDASLLQAGRRAVTVGRVGIRCIHCKAARRSVRDPWPIGAMSYPTNLSSLHTSCTQKPTLHFEQNCKYMSNDARQELAFIQLQSELSSKRFKTAIPVPLYYIIAAKRIGLTDTDDGLRFERDLSLGPLPLETIRQQHQILQHTTGVDDNDGLESSTTAAPAKVVSSSAATAAKITADEASERVLAQAIADLDKSNLCTAEQKVLVTDFMFLTVRQMKICNALPSDVTSRGKRAKSVHVGLAGYSCRHCADTMEYFRSYPSAADNMVSSIMNSFWSHLQKCRYMPQATKRALSEYKRLHTRQLVQLPYGSQRKFMQDLWERIRAEDKTEEEMAPIIASLPLEQGLLSPPTSTTNARLTAPIATASKIVKESNYPTVDDQETQTVLRSAESDWDPAMNDCLIRPEDRSLVSDYVFLAMRQLKAVGPNNPTRSQLYGLSCIHCHDRECQVSPSGRSYPSAPDNYASALNSSYYNHFLNCTYLPTDVKQALVATRKIHSVQCASLQFGSQRKYFNRLFERLQAFSSINTVAECQKVDDFSAHGFIDVSTKQQPCWICQTCSGIPIAFRVPGSVWFQTPDPLAMQHHRKRCHSLKWDFSHAGNLLRESIEGRCDTTKLFDGPLRKLLLSLFGDDTSLVDTLTKGLESFIVNGNGLADPPHAVRKPWPAKLNLSTVQAAFKVFADEIQWTGSRHLADQQKFGAFIKYLGPYFEIPSNGRCEERMEVDNAELMDNDFGLNSEEYDNNEGAADDDEQNEQFIEEASDEDMVQSEMSQDFNDDQSEMML</sequence>
<organism evidence="2 3">
    <name type="scientific">Fistulifera solaris</name>
    <name type="common">Oleaginous diatom</name>
    <dbReference type="NCBI Taxonomy" id="1519565"/>
    <lineage>
        <taxon>Eukaryota</taxon>
        <taxon>Sar</taxon>
        <taxon>Stramenopiles</taxon>
        <taxon>Ochrophyta</taxon>
        <taxon>Bacillariophyta</taxon>
        <taxon>Bacillariophyceae</taxon>
        <taxon>Bacillariophycidae</taxon>
        <taxon>Naviculales</taxon>
        <taxon>Naviculaceae</taxon>
        <taxon>Fistulifera</taxon>
    </lineage>
</organism>
<feature type="region of interest" description="Disordered" evidence="1">
    <location>
        <begin position="904"/>
        <end position="954"/>
    </location>
</feature>
<keyword evidence="3" id="KW-1185">Reference proteome</keyword>
<protein>
    <submittedName>
        <fullName evidence="2">Uncharacterized protein</fullName>
    </submittedName>
</protein>
<proteinExistence type="predicted"/>
<feature type="compositionally biased region" description="Acidic residues" evidence="1">
    <location>
        <begin position="945"/>
        <end position="954"/>
    </location>
</feature>
<evidence type="ECO:0000313" key="3">
    <source>
        <dbReference type="Proteomes" id="UP000198406"/>
    </source>
</evidence>
<evidence type="ECO:0000313" key="2">
    <source>
        <dbReference type="EMBL" id="GAX15090.1"/>
    </source>
</evidence>
<reference evidence="2 3" key="1">
    <citation type="journal article" date="2015" name="Plant Cell">
        <title>Oil accumulation by the oleaginous diatom Fistulifera solaris as revealed by the genome and transcriptome.</title>
        <authorList>
            <person name="Tanaka T."/>
            <person name="Maeda Y."/>
            <person name="Veluchamy A."/>
            <person name="Tanaka M."/>
            <person name="Abida H."/>
            <person name="Marechal E."/>
            <person name="Bowler C."/>
            <person name="Muto M."/>
            <person name="Sunaga Y."/>
            <person name="Tanaka M."/>
            <person name="Yoshino T."/>
            <person name="Taniguchi T."/>
            <person name="Fukuda Y."/>
            <person name="Nemoto M."/>
            <person name="Matsumoto M."/>
            <person name="Wong P.S."/>
            <person name="Aburatani S."/>
            <person name="Fujibuchi W."/>
        </authorList>
    </citation>
    <scope>NUCLEOTIDE SEQUENCE [LARGE SCALE GENOMIC DNA]</scope>
    <source>
        <strain evidence="2 3">JPCC DA0580</strain>
    </source>
</reference>
<dbReference type="Proteomes" id="UP000198406">
    <property type="component" value="Unassembled WGS sequence"/>
</dbReference>
<dbReference type="AlphaFoldDB" id="A0A1Z5JM48"/>
<gene>
    <name evidence="2" type="ORF">FisN_12Lh213</name>
</gene>
<dbReference type="OrthoDB" id="48362at2759"/>
<dbReference type="EMBL" id="BDSP01000087">
    <property type="protein sequence ID" value="GAX15090.1"/>
    <property type="molecule type" value="Genomic_DNA"/>
</dbReference>
<evidence type="ECO:0000256" key="1">
    <source>
        <dbReference type="SAM" id="MobiDB-lite"/>
    </source>
</evidence>
<comment type="caution">
    <text evidence="2">The sequence shown here is derived from an EMBL/GenBank/DDBJ whole genome shotgun (WGS) entry which is preliminary data.</text>
</comment>